<sequence length="140" mass="14586">MGEAAKNNGERIQVGTTGTIGSLITRELESMKHIPPASAISDRKTQSGPVSVPCGATPKKVQPRRNPLNGNDSAQGLPKNGHKVPMLSSESTSAAGSTGQGKATKKGSSFLVEVVDLKCNNPMSSRLKKLGFSKLSESVI</sequence>
<reference evidence="3" key="1">
    <citation type="submission" date="2020-02" db="EMBL/GenBank/DDBJ databases">
        <authorList>
            <person name="Scholz U."/>
            <person name="Mascher M."/>
            <person name="Fiebig A."/>
        </authorList>
    </citation>
    <scope>NUCLEOTIDE SEQUENCE</scope>
</reference>
<accession>A0A7I8L8M8</accession>
<evidence type="ECO:0000313" key="4">
    <source>
        <dbReference type="Proteomes" id="UP000663760"/>
    </source>
</evidence>
<dbReference type="OrthoDB" id="670923at2759"/>
<evidence type="ECO:0000313" key="2">
    <source>
        <dbReference type="EMBL" id="CAA2629475.1"/>
    </source>
</evidence>
<dbReference type="EMBL" id="LR743598">
    <property type="protein sequence ID" value="CAA2629475.1"/>
    <property type="molecule type" value="Genomic_DNA"/>
</dbReference>
<evidence type="ECO:0000313" key="3">
    <source>
        <dbReference type="EMBL" id="CAA7405614.1"/>
    </source>
</evidence>
<dbReference type="EMBL" id="LR746274">
    <property type="protein sequence ID" value="CAA7405614.1"/>
    <property type="molecule type" value="Genomic_DNA"/>
</dbReference>
<gene>
    <name evidence="2" type="ORF">SI7747_11015113</name>
    <name evidence="3" type="ORF">SI8410_11016292</name>
</gene>
<dbReference type="PANTHER" id="PTHR36405:SF1">
    <property type="entry name" value="OS07G0520600 PROTEIN"/>
    <property type="match status" value="1"/>
</dbReference>
<feature type="compositionally biased region" description="Low complexity" evidence="1">
    <location>
        <begin position="88"/>
        <end position="106"/>
    </location>
</feature>
<dbReference type="Proteomes" id="UP000663760">
    <property type="component" value="Chromosome 11"/>
</dbReference>
<evidence type="ECO:0000256" key="1">
    <source>
        <dbReference type="SAM" id="MobiDB-lite"/>
    </source>
</evidence>
<protein>
    <submittedName>
        <fullName evidence="3">Uncharacterized protein</fullName>
    </submittedName>
</protein>
<dbReference type="AlphaFoldDB" id="A0A7I8L8M8"/>
<organism evidence="3 4">
    <name type="scientific">Spirodela intermedia</name>
    <name type="common">Intermediate duckweed</name>
    <dbReference type="NCBI Taxonomy" id="51605"/>
    <lineage>
        <taxon>Eukaryota</taxon>
        <taxon>Viridiplantae</taxon>
        <taxon>Streptophyta</taxon>
        <taxon>Embryophyta</taxon>
        <taxon>Tracheophyta</taxon>
        <taxon>Spermatophyta</taxon>
        <taxon>Magnoliopsida</taxon>
        <taxon>Liliopsida</taxon>
        <taxon>Araceae</taxon>
        <taxon>Lemnoideae</taxon>
        <taxon>Spirodela</taxon>
    </lineage>
</organism>
<name>A0A7I8L8M8_SPIIN</name>
<keyword evidence="4" id="KW-1185">Reference proteome</keyword>
<feature type="region of interest" description="Disordered" evidence="1">
    <location>
        <begin position="27"/>
        <end position="106"/>
    </location>
</feature>
<proteinExistence type="predicted"/>
<dbReference type="PANTHER" id="PTHR36405">
    <property type="entry name" value="BNAA10G09140D PROTEIN"/>
    <property type="match status" value="1"/>
</dbReference>